<keyword evidence="8" id="KW-1185">Reference proteome</keyword>
<dbReference type="Gene3D" id="6.20.210.20">
    <property type="entry name" value="THAP domain"/>
    <property type="match status" value="1"/>
</dbReference>
<evidence type="ECO:0000256" key="2">
    <source>
        <dbReference type="ARBA" id="ARBA00022771"/>
    </source>
</evidence>
<dbReference type="SUPFAM" id="SSF57716">
    <property type="entry name" value="Glucocorticoid receptor-like (DNA-binding domain)"/>
    <property type="match status" value="1"/>
</dbReference>
<dbReference type="InterPro" id="IPR052224">
    <property type="entry name" value="THAP_domain_protein"/>
</dbReference>
<evidence type="ECO:0000256" key="4">
    <source>
        <dbReference type="ARBA" id="ARBA00023125"/>
    </source>
</evidence>
<evidence type="ECO:0000256" key="3">
    <source>
        <dbReference type="ARBA" id="ARBA00022833"/>
    </source>
</evidence>
<dbReference type="Proteomes" id="UP001501920">
    <property type="component" value="Chromosome 17"/>
</dbReference>
<name>A0AAR2JZD4_PYGNA</name>
<dbReference type="Pfam" id="PF05485">
    <property type="entry name" value="THAP"/>
    <property type="match status" value="1"/>
</dbReference>
<sequence>MPAECSVPGCDKYEEARAKGVIFHRFPEKDVELCKRWLAAIGRDVNTPQKNYVYLRVCSQHFTPDDYERDLKAELMGCRPKLVVKKTAIPSLLIRKKKAAVTRECT</sequence>
<keyword evidence="4 5" id="KW-0238">DNA-binding</keyword>
<reference evidence="7 8" key="1">
    <citation type="submission" date="2020-10" db="EMBL/GenBank/DDBJ databases">
        <title>Pygocentrus nattereri (red-bellied piranha) genome, fPygNat1, primary haplotype.</title>
        <authorList>
            <person name="Myers G."/>
            <person name="Meyer A."/>
            <person name="Karagic N."/>
            <person name="Pippel M."/>
            <person name="Winkler S."/>
            <person name="Tracey A."/>
            <person name="Wood J."/>
            <person name="Formenti G."/>
            <person name="Howe K."/>
            <person name="Fedrigo O."/>
            <person name="Jarvis E.D."/>
        </authorList>
    </citation>
    <scope>NUCLEOTIDE SEQUENCE [LARGE SCALE GENOMIC DNA]</scope>
</reference>
<feature type="domain" description="THAP-type" evidence="6">
    <location>
        <begin position="1"/>
        <end position="93"/>
    </location>
</feature>
<keyword evidence="2 5" id="KW-0863">Zinc-finger</keyword>
<dbReference type="GO" id="GO:0008270">
    <property type="term" value="F:zinc ion binding"/>
    <property type="evidence" value="ECO:0007669"/>
    <property type="project" value="UniProtKB-KW"/>
</dbReference>
<proteinExistence type="predicted"/>
<keyword evidence="3" id="KW-0862">Zinc</keyword>
<dbReference type="PANTHER" id="PTHR46927">
    <property type="entry name" value="AGAP005574-PA"/>
    <property type="match status" value="1"/>
</dbReference>
<reference evidence="7" key="2">
    <citation type="submission" date="2025-08" db="UniProtKB">
        <authorList>
            <consortium name="Ensembl"/>
        </authorList>
    </citation>
    <scope>IDENTIFICATION</scope>
</reference>
<evidence type="ECO:0000256" key="1">
    <source>
        <dbReference type="ARBA" id="ARBA00022723"/>
    </source>
</evidence>
<dbReference type="GeneTree" id="ENSGT00940000177219"/>
<evidence type="ECO:0000259" key="6">
    <source>
        <dbReference type="PROSITE" id="PS50950"/>
    </source>
</evidence>
<dbReference type="SMART" id="SM00692">
    <property type="entry name" value="DM3"/>
    <property type="match status" value="1"/>
</dbReference>
<keyword evidence="1" id="KW-0479">Metal-binding</keyword>
<dbReference type="InterPro" id="IPR006612">
    <property type="entry name" value="THAP_Znf"/>
</dbReference>
<dbReference type="SMART" id="SM00980">
    <property type="entry name" value="THAP"/>
    <property type="match status" value="1"/>
</dbReference>
<organism evidence="7 8">
    <name type="scientific">Pygocentrus nattereri</name>
    <name type="common">Red-bellied piranha</name>
    <dbReference type="NCBI Taxonomy" id="42514"/>
    <lineage>
        <taxon>Eukaryota</taxon>
        <taxon>Metazoa</taxon>
        <taxon>Chordata</taxon>
        <taxon>Craniata</taxon>
        <taxon>Vertebrata</taxon>
        <taxon>Euteleostomi</taxon>
        <taxon>Actinopterygii</taxon>
        <taxon>Neopterygii</taxon>
        <taxon>Teleostei</taxon>
        <taxon>Ostariophysi</taxon>
        <taxon>Characiformes</taxon>
        <taxon>Characoidei</taxon>
        <taxon>Pygocentrus</taxon>
    </lineage>
</organism>
<dbReference type="GO" id="GO:0003677">
    <property type="term" value="F:DNA binding"/>
    <property type="evidence" value="ECO:0007669"/>
    <property type="project" value="UniProtKB-UniRule"/>
</dbReference>
<dbReference type="Ensembl" id="ENSPNAT00000050631.1">
    <property type="protein sequence ID" value="ENSPNAP00000055226.1"/>
    <property type="gene ID" value="ENSPNAG00000034535.1"/>
</dbReference>
<evidence type="ECO:0000256" key="5">
    <source>
        <dbReference type="PROSITE-ProRule" id="PRU00309"/>
    </source>
</evidence>
<reference evidence="7" key="3">
    <citation type="submission" date="2025-09" db="UniProtKB">
        <authorList>
            <consortium name="Ensembl"/>
        </authorList>
    </citation>
    <scope>IDENTIFICATION</scope>
</reference>
<evidence type="ECO:0000313" key="7">
    <source>
        <dbReference type="Ensembl" id="ENSPNAP00000055226.1"/>
    </source>
</evidence>
<dbReference type="PROSITE" id="PS50950">
    <property type="entry name" value="ZF_THAP"/>
    <property type="match status" value="1"/>
</dbReference>
<evidence type="ECO:0000313" key="8">
    <source>
        <dbReference type="Proteomes" id="UP001501920"/>
    </source>
</evidence>
<dbReference type="InterPro" id="IPR038441">
    <property type="entry name" value="THAP_Znf_sf"/>
</dbReference>
<dbReference type="PANTHER" id="PTHR46927:SF3">
    <property type="entry name" value="THAP-TYPE DOMAIN-CONTAINING PROTEIN"/>
    <property type="match status" value="1"/>
</dbReference>
<accession>A0AAR2JZD4</accession>
<dbReference type="AlphaFoldDB" id="A0AAR2JZD4"/>
<protein>
    <recommendedName>
        <fullName evidence="6">THAP-type domain-containing protein</fullName>
    </recommendedName>
</protein>